<dbReference type="EMBL" id="JAVLAM010000001">
    <property type="protein sequence ID" value="MDT7013453.1"/>
    <property type="molecule type" value="Genomic_DNA"/>
</dbReference>
<accession>A0AAW8W4Y9</accession>
<evidence type="ECO:0000256" key="2">
    <source>
        <dbReference type="ARBA" id="ARBA00022448"/>
    </source>
</evidence>
<keyword evidence="4 7" id="KW-0812">Transmembrane</keyword>
<evidence type="ECO:0000313" key="8">
    <source>
        <dbReference type="EMBL" id="MDT7013453.1"/>
    </source>
</evidence>
<evidence type="ECO:0000256" key="5">
    <source>
        <dbReference type="ARBA" id="ARBA00022989"/>
    </source>
</evidence>
<feature type="transmembrane region" description="Helical" evidence="7">
    <location>
        <begin position="190"/>
        <end position="213"/>
    </location>
</feature>
<feature type="transmembrane region" description="Helical" evidence="7">
    <location>
        <begin position="38"/>
        <end position="55"/>
    </location>
</feature>
<feature type="transmembrane region" description="Helical" evidence="7">
    <location>
        <begin position="325"/>
        <end position="343"/>
    </location>
</feature>
<evidence type="ECO:0000256" key="4">
    <source>
        <dbReference type="ARBA" id="ARBA00022692"/>
    </source>
</evidence>
<evidence type="ECO:0000256" key="6">
    <source>
        <dbReference type="ARBA" id="ARBA00023136"/>
    </source>
</evidence>
<feature type="transmembrane region" description="Helical" evidence="7">
    <location>
        <begin position="116"/>
        <end position="137"/>
    </location>
</feature>
<organism evidence="8 9">
    <name type="scientific">Levilactobacillus namurensis</name>
    <dbReference type="NCBI Taxonomy" id="380393"/>
    <lineage>
        <taxon>Bacteria</taxon>
        <taxon>Bacillati</taxon>
        <taxon>Bacillota</taxon>
        <taxon>Bacilli</taxon>
        <taxon>Lactobacillales</taxon>
        <taxon>Lactobacillaceae</taxon>
        <taxon>Levilactobacillus</taxon>
    </lineage>
</organism>
<comment type="subcellular location">
    <subcellularLocation>
        <location evidence="1">Cell membrane</location>
        <topology evidence="1">Multi-pass membrane protein</topology>
    </subcellularLocation>
</comment>
<dbReference type="AlphaFoldDB" id="A0AAW8W4Y9"/>
<dbReference type="PIRSF" id="PIRSF006060">
    <property type="entry name" value="AA_transporter"/>
    <property type="match status" value="1"/>
</dbReference>
<comment type="caution">
    <text evidence="8">The sequence shown here is derived from an EMBL/GenBank/DDBJ whole genome shotgun (WGS) entry which is preliminary data.</text>
</comment>
<keyword evidence="6 7" id="KW-0472">Membrane</keyword>
<feature type="transmembrane region" description="Helical" evidence="7">
    <location>
        <begin position="263"/>
        <end position="286"/>
    </location>
</feature>
<evidence type="ECO:0000256" key="7">
    <source>
        <dbReference type="SAM" id="Phobius"/>
    </source>
</evidence>
<keyword evidence="3" id="KW-1003">Cell membrane</keyword>
<feature type="transmembrane region" description="Helical" evidence="7">
    <location>
        <begin position="392"/>
        <end position="415"/>
    </location>
</feature>
<feature type="transmembrane region" description="Helical" evidence="7">
    <location>
        <begin position="149"/>
        <end position="170"/>
    </location>
</feature>
<dbReference type="Gene3D" id="1.20.1740.10">
    <property type="entry name" value="Amino acid/polyamine transporter I"/>
    <property type="match status" value="1"/>
</dbReference>
<dbReference type="Pfam" id="PF13520">
    <property type="entry name" value="AA_permease_2"/>
    <property type="match status" value="1"/>
</dbReference>
<protein>
    <submittedName>
        <fullName evidence="8">APC family permease</fullName>
    </submittedName>
</protein>
<evidence type="ECO:0000256" key="3">
    <source>
        <dbReference type="ARBA" id="ARBA00022475"/>
    </source>
</evidence>
<evidence type="ECO:0000313" key="9">
    <source>
        <dbReference type="Proteomes" id="UP001254075"/>
    </source>
</evidence>
<dbReference type="InterPro" id="IPR002293">
    <property type="entry name" value="AA/rel_permease1"/>
</dbReference>
<name>A0AAW8W4Y9_9LACO</name>
<dbReference type="Proteomes" id="UP001254075">
    <property type="component" value="Unassembled WGS sequence"/>
</dbReference>
<gene>
    <name evidence="8" type="ORF">RI532_03300</name>
</gene>
<feature type="transmembrane region" description="Helical" evidence="7">
    <location>
        <begin position="427"/>
        <end position="444"/>
    </location>
</feature>
<feature type="transmembrane region" description="Helical" evidence="7">
    <location>
        <begin position="225"/>
        <end position="251"/>
    </location>
</feature>
<keyword evidence="5 7" id="KW-1133">Transmembrane helix</keyword>
<keyword evidence="2" id="KW-0813">Transport</keyword>
<feature type="transmembrane region" description="Helical" evidence="7">
    <location>
        <begin position="349"/>
        <end position="371"/>
    </location>
</feature>
<dbReference type="PANTHER" id="PTHR42770">
    <property type="entry name" value="AMINO ACID TRANSPORTER-RELATED"/>
    <property type="match status" value="1"/>
</dbReference>
<dbReference type="GO" id="GO:0022857">
    <property type="term" value="F:transmembrane transporter activity"/>
    <property type="evidence" value="ECO:0007669"/>
    <property type="project" value="InterPro"/>
</dbReference>
<proteinExistence type="predicted"/>
<feature type="transmembrane region" description="Helical" evidence="7">
    <location>
        <begin position="85"/>
        <end position="104"/>
    </location>
</feature>
<dbReference type="GO" id="GO:0005886">
    <property type="term" value="C:plasma membrane"/>
    <property type="evidence" value="ECO:0007669"/>
    <property type="project" value="UniProtKB-SubCell"/>
</dbReference>
<dbReference type="PANTHER" id="PTHR42770:SF15">
    <property type="entry name" value="GLUTAMATE_GAMMA-AMINOBUTYRATE ANTIPORTER-RELATED"/>
    <property type="match status" value="1"/>
</dbReference>
<evidence type="ECO:0000256" key="1">
    <source>
        <dbReference type="ARBA" id="ARBA00004651"/>
    </source>
</evidence>
<dbReference type="InterPro" id="IPR050367">
    <property type="entry name" value="APC_superfamily"/>
</dbReference>
<sequence length="474" mass="52290">MKSNQKSFRLFDAVLMSVVVVMVVESVAPAAAIGPSQFFWWGVLLLLFFIPYGLISSELGTTYTGNGGLYDWVRRAFGPRWGGRLAWIYWINYPFWMAGLAVLFMQVAQRIFQWHLPLWGTLLGQLLFIWTVVLVGNQPVSESKWIMDLAAIAKILIIFSLGGLGIYVALTKGVANRFTLQTMLPQASLSSLSNISVIIFNFLGFEVVTTMASHMDNPQKQVRQAIIFGGLLSALFYLLAAFGMGVAIPTAKLSASSGLLDGFVLLVGKLNGFVVFIGGCFLYTLVSEMVSWALGINYVADYAGKNHDLPTIFAKEDTKGMPIGAGYLNGLLASSAVLLAPLFPNPDIFWSFFSLNIVALLLSYTMLFPAFHKLRRIDSHRQRPFRVPGGRLMINLMTWIPEVLLILAIIFSVLPTSFSTAAITAKLPLWIGIVLAVIIGELVVRWTESAHQSPALVTHPKLNLLFARSTHHPL</sequence>
<feature type="transmembrane region" description="Helical" evidence="7">
    <location>
        <begin position="12"/>
        <end position="32"/>
    </location>
</feature>
<reference evidence="8" key="1">
    <citation type="submission" date="2023-08" db="EMBL/GenBank/DDBJ databases">
        <authorList>
            <person name="Page C.A."/>
            <person name="Perez-Diaz I.M."/>
        </authorList>
    </citation>
    <scope>NUCLEOTIDE SEQUENCE</scope>
    <source>
        <strain evidence="8">3.8.38</strain>
    </source>
</reference>